<dbReference type="GO" id="GO:0008800">
    <property type="term" value="F:beta-lactamase activity"/>
    <property type="evidence" value="ECO:0007669"/>
    <property type="project" value="UniProtKB-EC"/>
</dbReference>
<keyword evidence="5" id="KW-0378">Hydrolase</keyword>
<dbReference type="PANTHER" id="PTHR35333">
    <property type="entry name" value="BETA-LACTAMASE"/>
    <property type="match status" value="1"/>
</dbReference>
<dbReference type="InterPro" id="IPR000871">
    <property type="entry name" value="Beta-lactam_class-A"/>
</dbReference>
<evidence type="ECO:0000256" key="3">
    <source>
        <dbReference type="ARBA" id="ARBA00012865"/>
    </source>
</evidence>
<comment type="caution">
    <text evidence="5">The sequence shown here is derived from an EMBL/GenBank/DDBJ whole genome shotgun (WGS) entry which is preliminary data.</text>
</comment>
<dbReference type="Pfam" id="PF13354">
    <property type="entry name" value="Beta-lactamase2"/>
    <property type="match status" value="1"/>
</dbReference>
<dbReference type="STRING" id="1232681.ADIS_3492"/>
<dbReference type="InterPro" id="IPR045155">
    <property type="entry name" value="Beta-lactam_cat"/>
</dbReference>
<organism evidence="5 6">
    <name type="scientific">Lunatimonas lonarensis</name>
    <dbReference type="NCBI Taxonomy" id="1232681"/>
    <lineage>
        <taxon>Bacteria</taxon>
        <taxon>Pseudomonadati</taxon>
        <taxon>Bacteroidota</taxon>
        <taxon>Cytophagia</taxon>
        <taxon>Cytophagales</taxon>
        <taxon>Cyclobacteriaceae</taxon>
    </lineage>
</organism>
<evidence type="ECO:0000313" key="6">
    <source>
        <dbReference type="Proteomes" id="UP000013909"/>
    </source>
</evidence>
<keyword evidence="6" id="KW-1185">Reference proteome</keyword>
<name>R7ZPQ9_9BACT</name>
<reference evidence="5 6" key="1">
    <citation type="submission" date="2013-02" db="EMBL/GenBank/DDBJ databases">
        <title>A novel strain isolated from Lonar lake, Maharashtra, India.</title>
        <authorList>
            <person name="Singh A."/>
        </authorList>
    </citation>
    <scope>NUCLEOTIDE SEQUENCE [LARGE SCALE GENOMIC DNA]</scope>
    <source>
        <strain evidence="5 6">AK24</strain>
    </source>
</reference>
<dbReference type="EC" id="3.5.2.6" evidence="3"/>
<proteinExistence type="inferred from homology"/>
<evidence type="ECO:0000259" key="4">
    <source>
        <dbReference type="Pfam" id="PF13354"/>
    </source>
</evidence>
<dbReference type="InterPro" id="IPR012338">
    <property type="entry name" value="Beta-lactam/transpept-like"/>
</dbReference>
<dbReference type="PANTHER" id="PTHR35333:SF3">
    <property type="entry name" value="BETA-LACTAMASE-TYPE TRANSPEPTIDASE FOLD CONTAINING PROTEIN"/>
    <property type="match status" value="1"/>
</dbReference>
<dbReference type="GO" id="GO:0030655">
    <property type="term" value="P:beta-lactam antibiotic catabolic process"/>
    <property type="evidence" value="ECO:0007669"/>
    <property type="project" value="InterPro"/>
</dbReference>
<comment type="catalytic activity">
    <reaction evidence="1">
        <text>a beta-lactam + H2O = a substituted beta-amino acid</text>
        <dbReference type="Rhea" id="RHEA:20401"/>
        <dbReference type="ChEBI" id="CHEBI:15377"/>
        <dbReference type="ChEBI" id="CHEBI:35627"/>
        <dbReference type="ChEBI" id="CHEBI:140347"/>
        <dbReference type="EC" id="3.5.2.6"/>
    </reaction>
</comment>
<evidence type="ECO:0000256" key="1">
    <source>
        <dbReference type="ARBA" id="ARBA00001526"/>
    </source>
</evidence>
<dbReference type="PATRIC" id="fig|1288963.3.peg.3483"/>
<dbReference type="Proteomes" id="UP000013909">
    <property type="component" value="Unassembled WGS sequence"/>
</dbReference>
<dbReference type="EMBL" id="AQHR01000089">
    <property type="protein sequence ID" value="EON76014.1"/>
    <property type="molecule type" value="Genomic_DNA"/>
</dbReference>
<gene>
    <name evidence="5" type="ORF">ADIS_3492</name>
</gene>
<protein>
    <recommendedName>
        <fullName evidence="3">beta-lactamase</fullName>
        <ecNumber evidence="3">3.5.2.6</ecNumber>
    </recommendedName>
</protein>
<dbReference type="GO" id="GO:0046677">
    <property type="term" value="P:response to antibiotic"/>
    <property type="evidence" value="ECO:0007669"/>
    <property type="project" value="InterPro"/>
</dbReference>
<feature type="domain" description="Beta-lactamase class A catalytic" evidence="4">
    <location>
        <begin position="49"/>
        <end position="267"/>
    </location>
</feature>
<comment type="similarity">
    <text evidence="2">Belongs to the class-A beta-lactamase family.</text>
</comment>
<sequence>MLTGIVSALFAACQTSPTEAPLSKLNQEIKALFEETAGDFAMAFRLLNDTTQTLLINERESFHAASTMKTPVMIEVFKQAEEGRFSLSDSIPVINEFTSIVDGSTFSMELSSDSQEELYSRIGLQASIYDLTYQMIIKSSNLATNLLIKLVNAKAVTQTLRELGAADIQVLRGVEDQKAFDAGLSNTTTALDLMLILEAIATGNAVNREASTEMMKILGDQYFKDLIPKYLPETVRVAHKTGSITGVQHDSAILELPDGKRYVLVLLSKNLTDAAAGKETIAQVSKLVYEYVSSLNL</sequence>
<evidence type="ECO:0000256" key="2">
    <source>
        <dbReference type="ARBA" id="ARBA00009009"/>
    </source>
</evidence>
<accession>R7ZPQ9</accession>
<dbReference type="AlphaFoldDB" id="R7ZPQ9"/>
<dbReference type="SUPFAM" id="SSF56601">
    <property type="entry name" value="beta-lactamase/transpeptidase-like"/>
    <property type="match status" value="1"/>
</dbReference>
<dbReference type="Gene3D" id="3.40.710.10">
    <property type="entry name" value="DD-peptidase/beta-lactamase superfamily"/>
    <property type="match status" value="1"/>
</dbReference>
<evidence type="ECO:0000313" key="5">
    <source>
        <dbReference type="EMBL" id="EON76014.1"/>
    </source>
</evidence>